<reference evidence="2" key="1">
    <citation type="journal article" date="2019" name="Int. J. Syst. Evol. Microbiol.">
        <title>The Global Catalogue of Microorganisms (GCM) 10K type strain sequencing project: providing services to taxonomists for standard genome sequencing and annotation.</title>
        <authorList>
            <consortium name="The Broad Institute Genomics Platform"/>
            <consortium name="The Broad Institute Genome Sequencing Center for Infectious Disease"/>
            <person name="Wu L."/>
            <person name="Ma J."/>
        </authorList>
    </citation>
    <scope>NUCLEOTIDE SEQUENCE [LARGE SCALE GENOMIC DNA]</scope>
    <source>
        <strain evidence="2">JCM 18715</strain>
    </source>
</reference>
<evidence type="ECO:0008006" key="3">
    <source>
        <dbReference type="Google" id="ProtNLM"/>
    </source>
</evidence>
<evidence type="ECO:0000313" key="2">
    <source>
        <dbReference type="Proteomes" id="UP001500547"/>
    </source>
</evidence>
<dbReference type="PROSITE" id="PS51257">
    <property type="entry name" value="PROKAR_LIPOPROTEIN"/>
    <property type="match status" value="1"/>
</dbReference>
<keyword evidence="2" id="KW-1185">Reference proteome</keyword>
<organism evidence="1 2">
    <name type="scientific">Viridibacterium curvum</name>
    <dbReference type="NCBI Taxonomy" id="1101404"/>
    <lineage>
        <taxon>Bacteria</taxon>
        <taxon>Pseudomonadati</taxon>
        <taxon>Pseudomonadota</taxon>
        <taxon>Betaproteobacteria</taxon>
        <taxon>Rhodocyclales</taxon>
        <taxon>Rhodocyclaceae</taxon>
        <taxon>Viridibacterium</taxon>
    </lineage>
</organism>
<comment type="caution">
    <text evidence="1">The sequence shown here is derived from an EMBL/GenBank/DDBJ whole genome shotgun (WGS) entry which is preliminary data.</text>
</comment>
<evidence type="ECO:0000313" key="1">
    <source>
        <dbReference type="EMBL" id="GAA5168111.1"/>
    </source>
</evidence>
<accession>A0ABP9QVQ0</accession>
<dbReference type="Proteomes" id="UP001500547">
    <property type="component" value="Unassembled WGS sequence"/>
</dbReference>
<name>A0ABP9QVQ0_9RHOO</name>
<proteinExistence type="predicted"/>
<sequence>MHALVRALAPLLVVSPLLVSCGGGIEDLAFAKSISISKMECPTSNFGATVPPGTDAKVKAWATIVGIKNADVVWTWDSDGNAVTFGAQTQEDNTSSIDIKAPGSPAKYKINVHAKAEGKEGNATCELEVK</sequence>
<dbReference type="RefSeq" id="WP_345533678.1">
    <property type="nucleotide sequence ID" value="NZ_BAABLD010000010.1"/>
</dbReference>
<gene>
    <name evidence="1" type="ORF">GCM10025770_27630</name>
</gene>
<dbReference type="EMBL" id="BAABLD010000010">
    <property type="protein sequence ID" value="GAA5168111.1"/>
    <property type="molecule type" value="Genomic_DNA"/>
</dbReference>
<protein>
    <recommendedName>
        <fullName evidence="3">Ig-like domain-containing protein</fullName>
    </recommendedName>
</protein>